<proteinExistence type="predicted"/>
<evidence type="ECO:0000313" key="2">
    <source>
        <dbReference type="EMBL" id="KAK3857838.1"/>
    </source>
</evidence>
<name>A0AAE1BWQ1_PETCI</name>
<protein>
    <submittedName>
        <fullName evidence="2">Uncharacterized protein</fullName>
    </submittedName>
</protein>
<keyword evidence="3" id="KW-1185">Reference proteome</keyword>
<sequence>MAGGREGGTCNSARTLLVGEVRCLAGPPATHNNHTRAPRSIPRLTERDGNSSVSGQSEARYQSTRHATRSSPPTRYDQDKGVPRINTCAITTITPRRHYTNT</sequence>
<dbReference type="Proteomes" id="UP001286313">
    <property type="component" value="Unassembled WGS sequence"/>
</dbReference>
<accession>A0AAE1BWQ1</accession>
<dbReference type="AlphaFoldDB" id="A0AAE1BWQ1"/>
<dbReference type="EMBL" id="JAWQEG010005490">
    <property type="protein sequence ID" value="KAK3857838.1"/>
    <property type="molecule type" value="Genomic_DNA"/>
</dbReference>
<organism evidence="2 3">
    <name type="scientific">Petrolisthes cinctipes</name>
    <name type="common">Flat porcelain crab</name>
    <dbReference type="NCBI Taxonomy" id="88211"/>
    <lineage>
        <taxon>Eukaryota</taxon>
        <taxon>Metazoa</taxon>
        <taxon>Ecdysozoa</taxon>
        <taxon>Arthropoda</taxon>
        <taxon>Crustacea</taxon>
        <taxon>Multicrustacea</taxon>
        <taxon>Malacostraca</taxon>
        <taxon>Eumalacostraca</taxon>
        <taxon>Eucarida</taxon>
        <taxon>Decapoda</taxon>
        <taxon>Pleocyemata</taxon>
        <taxon>Anomura</taxon>
        <taxon>Galatheoidea</taxon>
        <taxon>Porcellanidae</taxon>
        <taxon>Petrolisthes</taxon>
    </lineage>
</organism>
<gene>
    <name evidence="2" type="ORF">Pcinc_035933</name>
</gene>
<comment type="caution">
    <text evidence="2">The sequence shown here is derived from an EMBL/GenBank/DDBJ whole genome shotgun (WGS) entry which is preliminary data.</text>
</comment>
<evidence type="ECO:0000256" key="1">
    <source>
        <dbReference type="SAM" id="MobiDB-lite"/>
    </source>
</evidence>
<evidence type="ECO:0000313" key="3">
    <source>
        <dbReference type="Proteomes" id="UP001286313"/>
    </source>
</evidence>
<feature type="compositionally biased region" description="Polar residues" evidence="1">
    <location>
        <begin position="50"/>
        <end position="73"/>
    </location>
</feature>
<feature type="region of interest" description="Disordered" evidence="1">
    <location>
        <begin position="26"/>
        <end position="87"/>
    </location>
</feature>
<reference evidence="2" key="1">
    <citation type="submission" date="2023-10" db="EMBL/GenBank/DDBJ databases">
        <title>Genome assemblies of two species of porcelain crab, Petrolisthes cinctipes and Petrolisthes manimaculis (Anomura: Porcellanidae).</title>
        <authorList>
            <person name="Angst P."/>
        </authorList>
    </citation>
    <scope>NUCLEOTIDE SEQUENCE</scope>
    <source>
        <strain evidence="2">PB745_01</strain>
        <tissue evidence="2">Gill</tissue>
    </source>
</reference>